<reference evidence="4" key="1">
    <citation type="journal article" date="2021" name="PeerJ">
        <title>Extensive microbial diversity within the chicken gut microbiome revealed by metagenomics and culture.</title>
        <authorList>
            <person name="Gilroy R."/>
            <person name="Ravi A."/>
            <person name="Getino M."/>
            <person name="Pursley I."/>
            <person name="Horton D.L."/>
            <person name="Alikhan N.F."/>
            <person name="Baker D."/>
            <person name="Gharbi K."/>
            <person name="Hall N."/>
            <person name="Watson M."/>
            <person name="Adriaenssens E.M."/>
            <person name="Foster-Nyarko E."/>
            <person name="Jarju S."/>
            <person name="Secka A."/>
            <person name="Antonio M."/>
            <person name="Oren A."/>
            <person name="Chaudhuri R.R."/>
            <person name="La Ragione R."/>
            <person name="Hildebrand F."/>
            <person name="Pallen M.J."/>
        </authorList>
    </citation>
    <scope>NUCLEOTIDE SEQUENCE</scope>
    <source>
        <strain evidence="4">ChiGjej4B4-7305</strain>
    </source>
</reference>
<dbReference type="InterPro" id="IPR051311">
    <property type="entry name" value="DedA_domain"/>
</dbReference>
<comment type="caution">
    <text evidence="4">The sequence shown here is derived from an EMBL/GenBank/DDBJ whole genome shotgun (WGS) entry which is preliminary data.</text>
</comment>
<name>A0A9D2EH25_9MICO</name>
<evidence type="ECO:0000313" key="4">
    <source>
        <dbReference type="EMBL" id="HIZ37127.1"/>
    </source>
</evidence>
<sequence length="155" mass="16721">MWELAAAFGYCALSAVVMVLPAELYLLGAAALTEGNGVWLALAGALGQVAGKMLSYLVGRGVLNVDRFRSRAKGRWVERMAQVEQWCAEHEWGPAAVTFVSAFAGLPPYALVAVLAGSLRMPWWLFAGVSLVGRFLRFWAVVSIPHLLPGTLFGI</sequence>
<dbReference type="EMBL" id="DXBY01000265">
    <property type="protein sequence ID" value="HIZ37127.1"/>
    <property type="molecule type" value="Genomic_DNA"/>
</dbReference>
<keyword evidence="2" id="KW-1133">Transmembrane helix</keyword>
<dbReference type="PANTHER" id="PTHR42709">
    <property type="entry name" value="ALKALINE PHOSPHATASE LIKE PROTEIN"/>
    <property type="match status" value="1"/>
</dbReference>
<evidence type="ECO:0000313" key="5">
    <source>
        <dbReference type="Proteomes" id="UP000824037"/>
    </source>
</evidence>
<keyword evidence="2" id="KW-0472">Membrane</keyword>
<protein>
    <submittedName>
        <fullName evidence="4">VTT domain-containing protein</fullName>
    </submittedName>
</protein>
<dbReference type="PANTHER" id="PTHR42709:SF11">
    <property type="entry name" value="DEDA FAMILY PROTEIN"/>
    <property type="match status" value="1"/>
</dbReference>
<dbReference type="InterPro" id="IPR032816">
    <property type="entry name" value="VTT_dom"/>
</dbReference>
<keyword evidence="2" id="KW-0812">Transmembrane</keyword>
<gene>
    <name evidence="4" type="ORF">H9815_15240</name>
</gene>
<dbReference type="Pfam" id="PF09335">
    <property type="entry name" value="VTT_dom"/>
    <property type="match status" value="1"/>
</dbReference>
<dbReference type="Proteomes" id="UP000824037">
    <property type="component" value="Unassembled WGS sequence"/>
</dbReference>
<feature type="transmembrane region" description="Helical" evidence="2">
    <location>
        <begin position="38"/>
        <end position="58"/>
    </location>
</feature>
<evidence type="ECO:0000259" key="3">
    <source>
        <dbReference type="Pfam" id="PF09335"/>
    </source>
</evidence>
<evidence type="ECO:0000256" key="2">
    <source>
        <dbReference type="SAM" id="Phobius"/>
    </source>
</evidence>
<comment type="similarity">
    <text evidence="1">Belongs to the DedA family.</text>
</comment>
<accession>A0A9D2EH25</accession>
<organism evidence="4 5">
    <name type="scientific">Candidatus Ruania gallistercoris</name>
    <dbReference type="NCBI Taxonomy" id="2838746"/>
    <lineage>
        <taxon>Bacteria</taxon>
        <taxon>Bacillati</taxon>
        <taxon>Actinomycetota</taxon>
        <taxon>Actinomycetes</taxon>
        <taxon>Micrococcales</taxon>
        <taxon>Ruaniaceae</taxon>
        <taxon>Ruania</taxon>
    </lineage>
</organism>
<evidence type="ECO:0000256" key="1">
    <source>
        <dbReference type="ARBA" id="ARBA00010792"/>
    </source>
</evidence>
<dbReference type="AlphaFoldDB" id="A0A9D2EH25"/>
<feature type="domain" description="VTT" evidence="3">
    <location>
        <begin position="20"/>
        <end position="143"/>
    </location>
</feature>
<feature type="transmembrane region" description="Helical" evidence="2">
    <location>
        <begin position="6"/>
        <end position="26"/>
    </location>
</feature>
<reference evidence="4" key="2">
    <citation type="submission" date="2021-04" db="EMBL/GenBank/DDBJ databases">
        <authorList>
            <person name="Gilroy R."/>
        </authorList>
    </citation>
    <scope>NUCLEOTIDE SEQUENCE</scope>
    <source>
        <strain evidence="4">ChiGjej4B4-7305</strain>
    </source>
</reference>
<dbReference type="GO" id="GO:0005886">
    <property type="term" value="C:plasma membrane"/>
    <property type="evidence" value="ECO:0007669"/>
    <property type="project" value="TreeGrafter"/>
</dbReference>
<feature type="transmembrane region" description="Helical" evidence="2">
    <location>
        <begin position="95"/>
        <end position="116"/>
    </location>
</feature>
<proteinExistence type="inferred from homology"/>